<dbReference type="OrthoDB" id="157302at2"/>
<dbReference type="SUPFAM" id="SSF50475">
    <property type="entry name" value="FMN-binding split barrel"/>
    <property type="match status" value="1"/>
</dbReference>
<feature type="region of interest" description="Disordered" evidence="2">
    <location>
        <begin position="1"/>
        <end position="22"/>
    </location>
</feature>
<dbReference type="PANTHER" id="PTHR35176:SF4">
    <property type="entry name" value="PYRIDOXAMINE 5'-PHOSPHATE OXIDASE-RELATED FMN-BINDING"/>
    <property type="match status" value="1"/>
</dbReference>
<gene>
    <name evidence="4" type="ORF">F8566_00410</name>
</gene>
<dbReference type="Gene3D" id="2.30.110.10">
    <property type="entry name" value="Electron Transport, Fmn-binding Protein, Chain A"/>
    <property type="match status" value="1"/>
</dbReference>
<name>A0A6H9Z9U8_9ACTN</name>
<organism evidence="4 5">
    <name type="scientific">Actinomadura rudentiformis</name>
    <dbReference type="NCBI Taxonomy" id="359158"/>
    <lineage>
        <taxon>Bacteria</taxon>
        <taxon>Bacillati</taxon>
        <taxon>Actinomycetota</taxon>
        <taxon>Actinomycetes</taxon>
        <taxon>Streptosporangiales</taxon>
        <taxon>Thermomonosporaceae</taxon>
        <taxon>Actinomadura</taxon>
    </lineage>
</organism>
<accession>A0A6H9Z9U8</accession>
<dbReference type="InterPro" id="IPR011576">
    <property type="entry name" value="Pyridox_Oxase_N"/>
</dbReference>
<dbReference type="PANTHER" id="PTHR35176">
    <property type="entry name" value="HEME OXYGENASE HI_0854-RELATED"/>
    <property type="match status" value="1"/>
</dbReference>
<dbReference type="InterPro" id="IPR052019">
    <property type="entry name" value="F420H2_bilvrd_red/Heme_oxyg"/>
</dbReference>
<dbReference type="EMBL" id="WBMT01000001">
    <property type="protein sequence ID" value="KAB2352213.1"/>
    <property type="molecule type" value="Genomic_DNA"/>
</dbReference>
<protein>
    <submittedName>
        <fullName evidence="4">Pyridoxamine 5'-phosphate oxidase family protein</fullName>
    </submittedName>
</protein>
<comment type="caution">
    <text evidence="4">The sequence shown here is derived from an EMBL/GenBank/DDBJ whole genome shotgun (WGS) entry which is preliminary data.</text>
</comment>
<sequence>MTTYLEEPEPTPEPLSSPPGTPLTALGWADVRTRAAEAGDYLLATTNPDARPHVVPVLGVWLEGTICFVTNRQTRKARNLAQNNGCAVTIPGHDVDLVFEGTAHLVRNAARLTQVADLFPAKYPWWHPFVRDDELYDPSDTALSDPRHVYAIEPAQVFAFGKEKGFSATRWRF</sequence>
<evidence type="ECO:0000313" key="5">
    <source>
        <dbReference type="Proteomes" id="UP000468735"/>
    </source>
</evidence>
<keyword evidence="5" id="KW-1185">Reference proteome</keyword>
<keyword evidence="1" id="KW-0560">Oxidoreductase</keyword>
<evidence type="ECO:0000313" key="4">
    <source>
        <dbReference type="EMBL" id="KAB2352213.1"/>
    </source>
</evidence>
<dbReference type="AlphaFoldDB" id="A0A6H9Z9U8"/>
<evidence type="ECO:0000259" key="3">
    <source>
        <dbReference type="Pfam" id="PF01243"/>
    </source>
</evidence>
<feature type="domain" description="Pyridoxamine 5'-phosphate oxidase N-terminal" evidence="3">
    <location>
        <begin position="42"/>
        <end position="158"/>
    </location>
</feature>
<dbReference type="GO" id="GO:0016627">
    <property type="term" value="F:oxidoreductase activity, acting on the CH-CH group of donors"/>
    <property type="evidence" value="ECO:0007669"/>
    <property type="project" value="TreeGrafter"/>
</dbReference>
<dbReference type="InterPro" id="IPR012349">
    <property type="entry name" value="Split_barrel_FMN-bd"/>
</dbReference>
<evidence type="ECO:0000256" key="1">
    <source>
        <dbReference type="ARBA" id="ARBA00023002"/>
    </source>
</evidence>
<feature type="compositionally biased region" description="Acidic residues" evidence="2">
    <location>
        <begin position="1"/>
        <end position="10"/>
    </location>
</feature>
<feature type="compositionally biased region" description="Pro residues" evidence="2">
    <location>
        <begin position="11"/>
        <end position="21"/>
    </location>
</feature>
<evidence type="ECO:0000256" key="2">
    <source>
        <dbReference type="SAM" id="MobiDB-lite"/>
    </source>
</evidence>
<reference evidence="4 5" key="1">
    <citation type="submission" date="2019-09" db="EMBL/GenBank/DDBJ databases">
        <title>Actinomadura physcomitrii sp. nov., a novel actinomycete isolated from moss [Physcomitrium sphaericum (Ludw) Fuernr].</title>
        <authorList>
            <person name="Zhuang X."/>
            <person name="Liu C."/>
        </authorList>
    </citation>
    <scope>NUCLEOTIDE SEQUENCE [LARGE SCALE GENOMIC DNA]</scope>
    <source>
        <strain evidence="4 5">HMC1</strain>
    </source>
</reference>
<dbReference type="GO" id="GO:0005829">
    <property type="term" value="C:cytosol"/>
    <property type="evidence" value="ECO:0007669"/>
    <property type="project" value="TreeGrafter"/>
</dbReference>
<dbReference type="GO" id="GO:0070967">
    <property type="term" value="F:coenzyme F420 binding"/>
    <property type="evidence" value="ECO:0007669"/>
    <property type="project" value="TreeGrafter"/>
</dbReference>
<proteinExistence type="predicted"/>
<dbReference type="RefSeq" id="WP_151556812.1">
    <property type="nucleotide sequence ID" value="NZ_WBMT01000001.1"/>
</dbReference>
<dbReference type="Pfam" id="PF01243">
    <property type="entry name" value="PNPOx_N"/>
    <property type="match status" value="1"/>
</dbReference>
<dbReference type="Proteomes" id="UP000468735">
    <property type="component" value="Unassembled WGS sequence"/>
</dbReference>